<evidence type="ECO:0000256" key="1">
    <source>
        <dbReference type="ARBA" id="ARBA00022679"/>
    </source>
</evidence>
<keyword evidence="2" id="KW-0325">Glycoprotein</keyword>
<dbReference type="RefSeq" id="WP_132953286.1">
    <property type="nucleotide sequence ID" value="NZ_SLXU01000028.1"/>
</dbReference>
<dbReference type="PANTHER" id="PTHR10605:SF56">
    <property type="entry name" value="BIFUNCTIONAL HEPARAN SULFATE N-DEACETYLASE_N-SULFOTRANSFERASE"/>
    <property type="match status" value="1"/>
</dbReference>
<sequence>MKAPNFFVLGAQKAGTTYLAKVLADHPEVFFTDPKETMFFSRQIEHSEESYAEYCTRYFGSAGDQPWRGEGSTTYLQWPHVCERMRRFVKGRPRFIVCLRQPTAKAVSFFIHNWRRDRYAPGTGLSDTMNLNVNLSPLLTSLYAESLVHWLDHYPREDFLFLKFDDLLANPAGFVALATDFLGIGPVDVVPRDQINAGLPLVWEDGVLTIPEGTSKGRPRPRFRREELDMYQEAFTADLRQTEALTGLDLSDWYRVPQLASRTFAP</sequence>
<evidence type="ECO:0000256" key="2">
    <source>
        <dbReference type="ARBA" id="ARBA00023180"/>
    </source>
</evidence>
<protein>
    <submittedName>
        <fullName evidence="4">Sulfotransferase domain-containing protein</fullName>
    </submittedName>
</protein>
<evidence type="ECO:0000313" key="4">
    <source>
        <dbReference type="EMBL" id="TCP58408.1"/>
    </source>
</evidence>
<dbReference type="InterPro" id="IPR027417">
    <property type="entry name" value="P-loop_NTPase"/>
</dbReference>
<keyword evidence="5" id="KW-1185">Reference proteome</keyword>
<gene>
    <name evidence="4" type="ORF">EV663_1282</name>
</gene>
<evidence type="ECO:0000313" key="5">
    <source>
        <dbReference type="Proteomes" id="UP000295050"/>
    </source>
</evidence>
<reference evidence="4 5" key="1">
    <citation type="submission" date="2019-03" db="EMBL/GenBank/DDBJ databases">
        <title>Genomic Encyclopedia of Type Strains, Phase IV (KMG-IV): sequencing the most valuable type-strain genomes for metagenomic binning, comparative biology and taxonomic classification.</title>
        <authorList>
            <person name="Goeker M."/>
        </authorList>
    </citation>
    <scope>NUCLEOTIDE SEQUENCE [LARGE SCALE GENOMIC DNA]</scope>
    <source>
        <strain evidence="4 5">DSM 24766</strain>
    </source>
</reference>
<dbReference type="OrthoDB" id="981508at2"/>
<dbReference type="EMBL" id="SLXU01000028">
    <property type="protein sequence ID" value="TCP58408.1"/>
    <property type="molecule type" value="Genomic_DNA"/>
</dbReference>
<comment type="caution">
    <text evidence="4">The sequence shown here is derived from an EMBL/GenBank/DDBJ whole genome shotgun (WGS) entry which is preliminary data.</text>
</comment>
<proteinExistence type="predicted"/>
<dbReference type="SUPFAM" id="SSF52540">
    <property type="entry name" value="P-loop containing nucleoside triphosphate hydrolases"/>
    <property type="match status" value="1"/>
</dbReference>
<dbReference type="Proteomes" id="UP000295050">
    <property type="component" value="Unassembled WGS sequence"/>
</dbReference>
<name>A0A4R2R8Q7_9RHOB</name>
<dbReference type="InterPro" id="IPR037359">
    <property type="entry name" value="NST/OST"/>
</dbReference>
<feature type="domain" description="Sulfotransferase" evidence="3">
    <location>
        <begin position="5"/>
        <end position="185"/>
    </location>
</feature>
<dbReference type="PANTHER" id="PTHR10605">
    <property type="entry name" value="HEPARAN SULFATE SULFOTRANSFERASE"/>
    <property type="match status" value="1"/>
</dbReference>
<dbReference type="GO" id="GO:0008146">
    <property type="term" value="F:sulfotransferase activity"/>
    <property type="evidence" value="ECO:0007669"/>
    <property type="project" value="InterPro"/>
</dbReference>
<organism evidence="4 5">
    <name type="scientific">Rhodovulum bhavnagarense</name>
    <dbReference type="NCBI Taxonomy" id="992286"/>
    <lineage>
        <taxon>Bacteria</taxon>
        <taxon>Pseudomonadati</taxon>
        <taxon>Pseudomonadota</taxon>
        <taxon>Alphaproteobacteria</taxon>
        <taxon>Rhodobacterales</taxon>
        <taxon>Paracoccaceae</taxon>
        <taxon>Rhodovulum</taxon>
    </lineage>
</organism>
<dbReference type="AlphaFoldDB" id="A0A4R2R8Q7"/>
<dbReference type="Pfam" id="PF00685">
    <property type="entry name" value="Sulfotransfer_1"/>
    <property type="match status" value="1"/>
</dbReference>
<accession>A0A4R2R8Q7</accession>
<dbReference type="Gene3D" id="3.40.50.300">
    <property type="entry name" value="P-loop containing nucleotide triphosphate hydrolases"/>
    <property type="match status" value="1"/>
</dbReference>
<dbReference type="InterPro" id="IPR000863">
    <property type="entry name" value="Sulfotransferase_dom"/>
</dbReference>
<evidence type="ECO:0000259" key="3">
    <source>
        <dbReference type="Pfam" id="PF00685"/>
    </source>
</evidence>
<keyword evidence="1 4" id="KW-0808">Transferase</keyword>